<dbReference type="RefSeq" id="WP_247965723.1">
    <property type="nucleotide sequence ID" value="NZ_CP095873.1"/>
</dbReference>
<protein>
    <recommendedName>
        <fullName evidence="3">DUF1364 domain-containing protein</fullName>
    </recommendedName>
</protein>
<organism evidence="1 2">
    <name type="scientific">Alcaligenes faecalis</name>
    <dbReference type="NCBI Taxonomy" id="511"/>
    <lineage>
        <taxon>Bacteria</taxon>
        <taxon>Pseudomonadati</taxon>
        <taxon>Pseudomonadota</taxon>
        <taxon>Betaproteobacteria</taxon>
        <taxon>Burkholderiales</taxon>
        <taxon>Alcaligenaceae</taxon>
        <taxon>Alcaligenes</taxon>
    </lineage>
</organism>
<proteinExistence type="predicted"/>
<evidence type="ECO:0000313" key="2">
    <source>
        <dbReference type="Proteomes" id="UP000830925"/>
    </source>
</evidence>
<dbReference type="Gene3D" id="3.30.50.20">
    <property type="entry name" value="prophage-derive protein ybcO"/>
    <property type="match status" value="1"/>
</dbReference>
<reference evidence="1" key="1">
    <citation type="submission" date="2022-04" db="EMBL/GenBank/DDBJ databases">
        <title>Genomic mining of Alcaligenes faecalis D334 producing ectoin and derivatives.</title>
        <authorList>
            <person name="Doan V.T."/>
            <person name="Quach N.T."/>
            <person name="Vu T.-H.-N."/>
            <person name="Phi Q.-T."/>
        </authorList>
    </citation>
    <scope>NUCLEOTIDE SEQUENCE</scope>
    <source>
        <strain evidence="1">D334</strain>
    </source>
</reference>
<sequence>MKAWNSTLRAGGPLRTYKPMKATAWKKRAPKKRPGRHDKSMLDACRGQPCFLAIDWVCLGPAGFDTVVPCHSNQARHGKATGRKADDIYTVPGCMACHRFIDQSGAAKELKFSLWDAAYARWAPIRDGETA</sequence>
<name>A0AAE9H6H1_ALCFA</name>
<gene>
    <name evidence="1" type="ORF">MXF72_12330</name>
</gene>
<evidence type="ECO:0008006" key="3">
    <source>
        <dbReference type="Google" id="ProtNLM"/>
    </source>
</evidence>
<evidence type="ECO:0000313" key="1">
    <source>
        <dbReference type="EMBL" id="UPL20212.1"/>
    </source>
</evidence>
<dbReference type="Proteomes" id="UP000830925">
    <property type="component" value="Chromosome"/>
</dbReference>
<dbReference type="AlphaFoldDB" id="A0AAE9H6H1"/>
<dbReference type="EMBL" id="CP095873">
    <property type="protein sequence ID" value="UPL20212.1"/>
    <property type="molecule type" value="Genomic_DNA"/>
</dbReference>
<accession>A0AAE9H6H1</accession>